<dbReference type="Gene3D" id="1.10.150.50">
    <property type="entry name" value="Transcription Factor, Ets-1"/>
    <property type="match status" value="1"/>
</dbReference>
<keyword evidence="5" id="KW-1185">Reference proteome</keyword>
<feature type="domain" description="SAM" evidence="3">
    <location>
        <begin position="249"/>
        <end position="312"/>
    </location>
</feature>
<gene>
    <name evidence="4" type="ORF">TIFTF001_030796</name>
</gene>
<evidence type="ECO:0000256" key="1">
    <source>
        <dbReference type="ARBA" id="ARBA00022737"/>
    </source>
</evidence>
<keyword evidence="1" id="KW-0677">Repeat</keyword>
<dbReference type="SMART" id="SM00454">
    <property type="entry name" value="SAM"/>
    <property type="match status" value="1"/>
</dbReference>
<evidence type="ECO:0000313" key="5">
    <source>
        <dbReference type="Proteomes" id="UP001187192"/>
    </source>
</evidence>
<evidence type="ECO:0000259" key="3">
    <source>
        <dbReference type="PROSITE" id="PS50105"/>
    </source>
</evidence>
<comment type="caution">
    <text evidence="4">The sequence shown here is derived from an EMBL/GenBank/DDBJ whole genome shotgun (WGS) entry which is preliminary data.</text>
</comment>
<dbReference type="PANTHER" id="PTHR10627">
    <property type="entry name" value="SCP160"/>
    <property type="match status" value="1"/>
</dbReference>
<dbReference type="PROSITE" id="PS50105">
    <property type="entry name" value="SAM_DOMAIN"/>
    <property type="match status" value="1"/>
</dbReference>
<dbReference type="CDD" id="cd09487">
    <property type="entry name" value="SAM_superfamily"/>
    <property type="match status" value="1"/>
</dbReference>
<feature type="region of interest" description="Disordered" evidence="2">
    <location>
        <begin position="70"/>
        <end position="101"/>
    </location>
</feature>
<dbReference type="EMBL" id="BTGU01000116">
    <property type="protein sequence ID" value="GMN61711.1"/>
    <property type="molecule type" value="Genomic_DNA"/>
</dbReference>
<dbReference type="InterPro" id="IPR001660">
    <property type="entry name" value="SAM"/>
</dbReference>
<feature type="compositionally biased region" description="Basic and acidic residues" evidence="2">
    <location>
        <begin position="185"/>
        <end position="194"/>
    </location>
</feature>
<dbReference type="PANTHER" id="PTHR10627:SF65">
    <property type="entry name" value="SAM DOMAIN-CONTAINING PROTEIN"/>
    <property type="match status" value="1"/>
</dbReference>
<organism evidence="4 5">
    <name type="scientific">Ficus carica</name>
    <name type="common">Common fig</name>
    <dbReference type="NCBI Taxonomy" id="3494"/>
    <lineage>
        <taxon>Eukaryota</taxon>
        <taxon>Viridiplantae</taxon>
        <taxon>Streptophyta</taxon>
        <taxon>Embryophyta</taxon>
        <taxon>Tracheophyta</taxon>
        <taxon>Spermatophyta</taxon>
        <taxon>Magnoliopsida</taxon>
        <taxon>eudicotyledons</taxon>
        <taxon>Gunneridae</taxon>
        <taxon>Pentapetalae</taxon>
        <taxon>rosids</taxon>
        <taxon>fabids</taxon>
        <taxon>Rosales</taxon>
        <taxon>Moraceae</taxon>
        <taxon>Ficeae</taxon>
        <taxon>Ficus</taxon>
    </lineage>
</organism>
<dbReference type="SUPFAM" id="SSF47769">
    <property type="entry name" value="SAM/Pointed domain"/>
    <property type="match status" value="1"/>
</dbReference>
<feature type="region of interest" description="Disordered" evidence="2">
    <location>
        <begin position="185"/>
        <end position="207"/>
    </location>
</feature>
<dbReference type="InterPro" id="IPR013761">
    <property type="entry name" value="SAM/pointed_sf"/>
</dbReference>
<sequence length="316" mass="35687">MLVVSMNTKRQRRPNVRLGEIGDVSAAFACGFSQGATTREKLGHKRWKNDFVNSSEIEWNQVYGFSEKKDSEMTISDPGVSPRNSADSQQNRENKNPNSSRAIEFMSLDRTVKAKSALDFSNITRKCRVMKRRGQSWRGSNGFFGSAWGSKLSPEFSGEDRKENSGKEFEGYTFNVCDEYDNGDGFKDMSDRETPATSKEGYEYDAYGSNNDLDPRGDFGNYWNEDACFEENDGTKSGGMWDEMRSEGGDMNCVRTWLEELGFGKYADTFEMHEVDEEALLLLTLEDLKEMGVLAVGPRRKLYNAIQQLRGGDLSA</sequence>
<dbReference type="Gramene" id="FCD_00026751-RA">
    <property type="protein sequence ID" value="FCD_00026751-RA:cds"/>
    <property type="gene ID" value="FCD_00026751"/>
</dbReference>
<dbReference type="Proteomes" id="UP001187192">
    <property type="component" value="Unassembled WGS sequence"/>
</dbReference>
<evidence type="ECO:0000313" key="4">
    <source>
        <dbReference type="EMBL" id="GMN61711.1"/>
    </source>
</evidence>
<evidence type="ECO:0000256" key="2">
    <source>
        <dbReference type="SAM" id="MobiDB-lite"/>
    </source>
</evidence>
<accession>A0AA88DUY3</accession>
<name>A0AA88DUY3_FICCA</name>
<reference evidence="4" key="1">
    <citation type="submission" date="2023-07" db="EMBL/GenBank/DDBJ databases">
        <title>draft genome sequence of fig (Ficus carica).</title>
        <authorList>
            <person name="Takahashi T."/>
            <person name="Nishimura K."/>
        </authorList>
    </citation>
    <scope>NUCLEOTIDE SEQUENCE</scope>
</reference>
<proteinExistence type="predicted"/>
<dbReference type="Pfam" id="PF00536">
    <property type="entry name" value="SAM_1"/>
    <property type="match status" value="1"/>
</dbReference>
<dbReference type="AlphaFoldDB" id="A0AA88DUY3"/>
<protein>
    <recommendedName>
        <fullName evidence="3">SAM domain-containing protein</fullName>
    </recommendedName>
</protein>